<feature type="region of interest" description="Disordered" evidence="1">
    <location>
        <begin position="50"/>
        <end position="71"/>
    </location>
</feature>
<evidence type="ECO:0000256" key="1">
    <source>
        <dbReference type="SAM" id="MobiDB-lite"/>
    </source>
</evidence>
<protein>
    <submittedName>
        <fullName evidence="2">Uncharacterized protein</fullName>
    </submittedName>
</protein>
<reference evidence="2 3" key="1">
    <citation type="submission" date="2019-09" db="EMBL/GenBank/DDBJ databases">
        <title>Arthrobacter zafarii sp. nov., a moderately thermotolerant and halotolerant actinobacterium isolated from Cholistan desert soil of Pakistan.</title>
        <authorList>
            <person name="Amin A."/>
            <person name="Ahmed I."/>
            <person name="Khalid N."/>
            <person name="Schumann P."/>
            <person name="Busse H.J."/>
            <person name="Khan I.U."/>
            <person name="Li S."/>
            <person name="Li W.J."/>
        </authorList>
    </citation>
    <scope>NUCLEOTIDE SEQUENCE [LARGE SCALE GENOMIC DNA]</scope>
    <source>
        <strain evidence="2 3">NCCP-1664</strain>
    </source>
</reference>
<accession>A0A5A7NUP1</accession>
<name>A0A5A7NUP1_9MICC</name>
<dbReference type="Proteomes" id="UP000325307">
    <property type="component" value="Unassembled WGS sequence"/>
</dbReference>
<gene>
    <name evidence="2" type="ORF">NCCP1664_24070</name>
</gene>
<evidence type="ECO:0000313" key="3">
    <source>
        <dbReference type="Proteomes" id="UP000325307"/>
    </source>
</evidence>
<comment type="caution">
    <text evidence="2">The sequence shown here is derived from an EMBL/GenBank/DDBJ whole genome shotgun (WGS) entry which is preliminary data.</text>
</comment>
<dbReference type="EMBL" id="BKDJ01000013">
    <property type="protein sequence ID" value="GER23912.1"/>
    <property type="molecule type" value="Genomic_DNA"/>
</dbReference>
<dbReference type="AlphaFoldDB" id="A0A5A7NUP1"/>
<sequence>MSPPAQQLADLQAQVEDAERADVQLYAAAQRNGWSLEELRKLGITDPAKRTRVRKRTAARNADQEPQETSL</sequence>
<organism evidence="2 3">
    <name type="scientific">Zafaria cholistanensis</name>
    <dbReference type="NCBI Taxonomy" id="1682741"/>
    <lineage>
        <taxon>Bacteria</taxon>
        <taxon>Bacillati</taxon>
        <taxon>Actinomycetota</taxon>
        <taxon>Actinomycetes</taxon>
        <taxon>Micrococcales</taxon>
        <taxon>Micrococcaceae</taxon>
        <taxon>Zafaria</taxon>
    </lineage>
</organism>
<evidence type="ECO:0000313" key="2">
    <source>
        <dbReference type="EMBL" id="GER23912.1"/>
    </source>
</evidence>
<dbReference type="RefSeq" id="WP_149957508.1">
    <property type="nucleotide sequence ID" value="NZ_BKDJ01000013.1"/>
</dbReference>
<proteinExistence type="predicted"/>
<keyword evidence="3" id="KW-1185">Reference proteome</keyword>